<dbReference type="GO" id="GO:0046491">
    <property type="term" value="P:L-methylmalonyl-CoA metabolic process"/>
    <property type="evidence" value="ECO:0007669"/>
    <property type="project" value="TreeGrafter"/>
</dbReference>
<dbReference type="PANTHER" id="PTHR43048">
    <property type="entry name" value="METHYLMALONYL-COA EPIMERASE"/>
    <property type="match status" value="1"/>
</dbReference>
<dbReference type="PANTHER" id="PTHR43048:SF3">
    <property type="entry name" value="METHYLMALONYL-COA EPIMERASE, MITOCHONDRIAL"/>
    <property type="match status" value="1"/>
</dbReference>
<dbReference type="InterPro" id="IPR017515">
    <property type="entry name" value="MeMalonyl-CoA_epimerase"/>
</dbReference>
<reference evidence="4" key="1">
    <citation type="submission" date="2019-03" db="EMBL/GenBank/DDBJ databases">
        <title>Lake Tanganyika Metagenome-Assembled Genomes (MAGs).</title>
        <authorList>
            <person name="Tran P."/>
        </authorList>
    </citation>
    <scope>NUCLEOTIDE SEQUENCE</scope>
    <source>
        <strain evidence="4">K_DeepCast_150m_m2_040</strain>
    </source>
</reference>
<proteinExistence type="inferred from homology"/>
<comment type="caution">
    <text evidence="4">The sequence shown here is derived from an EMBL/GenBank/DDBJ whole genome shotgun (WGS) entry which is preliminary data.</text>
</comment>
<dbReference type="Pfam" id="PF13669">
    <property type="entry name" value="Glyoxalase_4"/>
    <property type="match status" value="1"/>
</dbReference>
<protein>
    <submittedName>
        <fullName evidence="4">Methylmalonyl-CoA epimerase</fullName>
        <ecNumber evidence="4">5.1.99.1</ecNumber>
    </submittedName>
</protein>
<sequence>MVRKVSHIAIAVPNVTEVAKFYEEKLGLKLVGREDVAGSKVTVGFIPVGETRLELVQPASPDSPISKFLETRGPGLQHVCFEVDDIAAELQRLEAAGVRLIDKIPRPGAHGTMVGFIHPSATGGVLVELSEQK</sequence>
<dbReference type="Proteomes" id="UP000779900">
    <property type="component" value="Unassembled WGS sequence"/>
</dbReference>
<dbReference type="InterPro" id="IPR029068">
    <property type="entry name" value="Glyas_Bleomycin-R_OHBP_Dase"/>
</dbReference>
<evidence type="ECO:0000259" key="3">
    <source>
        <dbReference type="PROSITE" id="PS51819"/>
    </source>
</evidence>
<evidence type="ECO:0000256" key="1">
    <source>
        <dbReference type="ARBA" id="ARBA00009308"/>
    </source>
</evidence>
<dbReference type="EC" id="5.1.99.1" evidence="4"/>
<dbReference type="EMBL" id="VGIR01000026">
    <property type="protein sequence ID" value="MBM3331336.1"/>
    <property type="molecule type" value="Genomic_DNA"/>
</dbReference>
<keyword evidence="2" id="KW-0479">Metal-binding</keyword>
<feature type="domain" description="VOC" evidence="3">
    <location>
        <begin position="4"/>
        <end position="132"/>
    </location>
</feature>
<gene>
    <name evidence="4" type="primary">mce</name>
    <name evidence="4" type="ORF">FJY68_05710</name>
</gene>
<organism evidence="4 5">
    <name type="scientific">candidate division WOR-3 bacterium</name>
    <dbReference type="NCBI Taxonomy" id="2052148"/>
    <lineage>
        <taxon>Bacteria</taxon>
        <taxon>Bacteria division WOR-3</taxon>
    </lineage>
</organism>
<evidence type="ECO:0000256" key="2">
    <source>
        <dbReference type="ARBA" id="ARBA00022723"/>
    </source>
</evidence>
<evidence type="ECO:0000313" key="4">
    <source>
        <dbReference type="EMBL" id="MBM3331336.1"/>
    </source>
</evidence>
<name>A0A937XFZ1_UNCW3</name>
<dbReference type="PROSITE" id="PS51819">
    <property type="entry name" value="VOC"/>
    <property type="match status" value="1"/>
</dbReference>
<dbReference type="InterPro" id="IPR051785">
    <property type="entry name" value="MMCE/EMCE_epimerase"/>
</dbReference>
<dbReference type="Gene3D" id="3.10.180.10">
    <property type="entry name" value="2,3-Dihydroxybiphenyl 1,2-Dioxygenase, domain 1"/>
    <property type="match status" value="1"/>
</dbReference>
<evidence type="ECO:0000313" key="5">
    <source>
        <dbReference type="Proteomes" id="UP000779900"/>
    </source>
</evidence>
<comment type="similarity">
    <text evidence="1">Belongs to the methylmalonyl-CoA epimerase family.</text>
</comment>
<dbReference type="AlphaFoldDB" id="A0A937XFZ1"/>
<dbReference type="InterPro" id="IPR037523">
    <property type="entry name" value="VOC_core"/>
</dbReference>
<dbReference type="GO" id="GO:0046872">
    <property type="term" value="F:metal ion binding"/>
    <property type="evidence" value="ECO:0007669"/>
    <property type="project" value="UniProtKB-KW"/>
</dbReference>
<dbReference type="GO" id="GO:0004493">
    <property type="term" value="F:methylmalonyl-CoA epimerase activity"/>
    <property type="evidence" value="ECO:0007669"/>
    <property type="project" value="UniProtKB-EC"/>
</dbReference>
<accession>A0A937XFZ1</accession>
<dbReference type="SUPFAM" id="SSF54593">
    <property type="entry name" value="Glyoxalase/Bleomycin resistance protein/Dihydroxybiphenyl dioxygenase"/>
    <property type="match status" value="1"/>
</dbReference>
<keyword evidence="4" id="KW-0413">Isomerase</keyword>
<dbReference type="NCBIfam" id="TIGR03081">
    <property type="entry name" value="metmalonyl_epim"/>
    <property type="match status" value="1"/>
</dbReference>
<dbReference type="CDD" id="cd07249">
    <property type="entry name" value="MMCE"/>
    <property type="match status" value="1"/>
</dbReference>